<dbReference type="GO" id="GO:0006355">
    <property type="term" value="P:regulation of DNA-templated transcription"/>
    <property type="evidence" value="ECO:0007669"/>
    <property type="project" value="InterPro"/>
</dbReference>
<dbReference type="InterPro" id="IPR058852">
    <property type="entry name" value="HTH_77"/>
</dbReference>
<dbReference type="GO" id="GO:0043531">
    <property type="term" value="F:ADP binding"/>
    <property type="evidence" value="ECO:0007669"/>
    <property type="project" value="InterPro"/>
</dbReference>
<dbReference type="PROSITE" id="PS50043">
    <property type="entry name" value="HTH_LUXR_2"/>
    <property type="match status" value="1"/>
</dbReference>
<dbReference type="PANTHER" id="PTHR47691">
    <property type="entry name" value="REGULATOR-RELATED"/>
    <property type="match status" value="1"/>
</dbReference>
<dbReference type="Pfam" id="PF13401">
    <property type="entry name" value="AAA_22"/>
    <property type="match status" value="1"/>
</dbReference>
<dbReference type="SUPFAM" id="SSF46894">
    <property type="entry name" value="C-terminal effector domain of the bipartite response regulators"/>
    <property type="match status" value="1"/>
</dbReference>
<protein>
    <recommendedName>
        <fullName evidence="1">HTH luxR-type domain-containing protein</fullName>
    </recommendedName>
</protein>
<dbReference type="InterPro" id="IPR027417">
    <property type="entry name" value="P-loop_NTPase"/>
</dbReference>
<feature type="domain" description="HTH luxR-type" evidence="1">
    <location>
        <begin position="719"/>
        <end position="783"/>
    </location>
</feature>
<comment type="caution">
    <text evidence="2">The sequence shown here is derived from an EMBL/GenBank/DDBJ whole genome shotgun (WGS) entry which is preliminary data.</text>
</comment>
<dbReference type="InterPro" id="IPR000792">
    <property type="entry name" value="Tscrpt_reg_LuxR_C"/>
</dbReference>
<dbReference type="Gene3D" id="1.10.10.10">
    <property type="entry name" value="Winged helix-like DNA-binding domain superfamily/Winged helix DNA-binding domain"/>
    <property type="match status" value="1"/>
</dbReference>
<dbReference type="InterPro" id="IPR049945">
    <property type="entry name" value="AAA_22"/>
</dbReference>
<dbReference type="Gene3D" id="3.40.50.300">
    <property type="entry name" value="P-loop containing nucleotide triphosphate hydrolases"/>
    <property type="match status" value="1"/>
</dbReference>
<reference evidence="2 3" key="1">
    <citation type="submission" date="2019-03" db="EMBL/GenBank/DDBJ databases">
        <title>Draft genome sequences of novel Actinobacteria.</title>
        <authorList>
            <person name="Sahin N."/>
            <person name="Ay H."/>
            <person name="Saygin H."/>
        </authorList>
    </citation>
    <scope>NUCLEOTIDE SEQUENCE [LARGE SCALE GENOMIC DNA]</scope>
    <source>
        <strain evidence="2 3">7K502</strain>
    </source>
</reference>
<dbReference type="Pfam" id="PF00196">
    <property type="entry name" value="GerE"/>
    <property type="match status" value="1"/>
</dbReference>
<dbReference type="OrthoDB" id="9812579at2"/>
<dbReference type="AlphaFoldDB" id="A0A4R4Y4E6"/>
<sequence>MDTGSPMPSRVDDLVGRDDELRQVSQLAAPVTGATRGRVVTIHGVGGGGKTRLAQEVVHQAEADGRDVGRVRLRQLRDPQMLIQHIASELQLQDMGDRQPGKALIATLRQRNMLILLDNCEHLRGAVRRFVAALLAAAPGVTVLATSREPLRIRSEVVFALGPLHVPRTADFRPDDRFAAAELFISRAEQARPGVNFRRHYRAIVDLCRRVDGLPLAIELLASNVLSFSIAEIAERLPVILSTPFDNSAKADALDWGLDELDLDPEDDVARADAAFTSMLDWSWQLCSCAEQLLWRRLALFPDSWDLTIARAVCADDDLPADVIDATHASLVQKSVIVRVDEVNGTTRWRMLETIRNYGEHQLTIEADEVRWRHYCWITETFEHAARSWLGPQEIDVLRHCRRLLPDVWLALDFCTERGEAAKALRLLDAVFGTRIPFPGGVVNETSYWFNRVAELTEPGMMRANALAAASYVDLCKGSPTDARFDEIRALEAATGEKSLMATVAEAVYSTFGKPSKDSIPVMEQASKDAYNADPENPAWANLAMWGAFSAVFNGDRDTAERVSAKFLADSERIGAQHQLGWARWTRAMFCIVHCSDEPDRLAEAERLFASSIPIHASFNDRWGPTWWALAESARSAAAGEHERAARLGGIVAGMTETTGTRCDKLVGFQDALSRGQNQARAGLGQQRYMELFNEAREEALHYDDALAVLVQLAAETDGERGDEPLSVRELEVAHLVTQQYSDHEIAKKLFIAKSTVRVHLRNIYRKSGRNRETLATWLEQAH</sequence>
<evidence type="ECO:0000313" key="2">
    <source>
        <dbReference type="EMBL" id="TDD37772.1"/>
    </source>
</evidence>
<dbReference type="Proteomes" id="UP000294947">
    <property type="component" value="Unassembled WGS sequence"/>
</dbReference>
<dbReference type="InterPro" id="IPR016032">
    <property type="entry name" value="Sig_transdc_resp-reg_C-effctor"/>
</dbReference>
<accession>A0A4R4Y4E6</accession>
<dbReference type="EMBL" id="SMKW01000092">
    <property type="protein sequence ID" value="TDD37772.1"/>
    <property type="molecule type" value="Genomic_DNA"/>
</dbReference>
<dbReference type="Pfam" id="PF25872">
    <property type="entry name" value="HTH_77"/>
    <property type="match status" value="1"/>
</dbReference>
<dbReference type="SUPFAM" id="SSF52540">
    <property type="entry name" value="P-loop containing nucleoside triphosphate hydrolases"/>
    <property type="match status" value="1"/>
</dbReference>
<evidence type="ECO:0000259" key="1">
    <source>
        <dbReference type="PROSITE" id="PS50043"/>
    </source>
</evidence>
<dbReference type="InterPro" id="IPR036388">
    <property type="entry name" value="WH-like_DNA-bd_sf"/>
</dbReference>
<keyword evidence="3" id="KW-1185">Reference proteome</keyword>
<proteinExistence type="predicted"/>
<evidence type="ECO:0000313" key="3">
    <source>
        <dbReference type="Proteomes" id="UP000294947"/>
    </source>
</evidence>
<dbReference type="PANTHER" id="PTHR47691:SF3">
    <property type="entry name" value="HTH-TYPE TRANSCRIPTIONAL REGULATOR RV0890C-RELATED"/>
    <property type="match status" value="1"/>
</dbReference>
<dbReference type="SMART" id="SM00421">
    <property type="entry name" value="HTH_LUXR"/>
    <property type="match status" value="1"/>
</dbReference>
<dbReference type="GO" id="GO:0003677">
    <property type="term" value="F:DNA binding"/>
    <property type="evidence" value="ECO:0007669"/>
    <property type="project" value="InterPro"/>
</dbReference>
<dbReference type="RefSeq" id="WP_132493874.1">
    <property type="nucleotide sequence ID" value="NZ_SMKW01000092.1"/>
</dbReference>
<organism evidence="2 3">
    <name type="scientific">Saccharopolyspora elongata</name>
    <dbReference type="NCBI Taxonomy" id="2530387"/>
    <lineage>
        <taxon>Bacteria</taxon>
        <taxon>Bacillati</taxon>
        <taxon>Actinomycetota</taxon>
        <taxon>Actinomycetes</taxon>
        <taxon>Pseudonocardiales</taxon>
        <taxon>Pseudonocardiaceae</taxon>
        <taxon>Saccharopolyspora</taxon>
    </lineage>
</organism>
<dbReference type="PRINTS" id="PR00038">
    <property type="entry name" value="HTHLUXR"/>
</dbReference>
<dbReference type="PRINTS" id="PR00364">
    <property type="entry name" value="DISEASERSIST"/>
</dbReference>
<name>A0A4R4Y4E6_9PSEU</name>
<gene>
    <name evidence="2" type="ORF">E1288_39890</name>
</gene>
<dbReference type="CDD" id="cd06170">
    <property type="entry name" value="LuxR_C_like"/>
    <property type="match status" value="1"/>
</dbReference>